<dbReference type="PANTHER" id="PTHR37610:SF40">
    <property type="entry name" value="OS01G0909600 PROTEIN"/>
    <property type="match status" value="1"/>
</dbReference>
<dbReference type="Pfam" id="PF14244">
    <property type="entry name" value="Retrotran_gag_3"/>
    <property type="match status" value="1"/>
</dbReference>
<sequence length="266" mass="29969">MATLEAVGHPLTVTVVDYLDICPLGMWKHQAYPGENFSVNRNLPLRLEISYKPKRAWLPLADRILKGLGHCHLNSAEVVLSDNLSLQISPVKLDGTNYLSLSRSCLLFIQARGLKGYVTGEKPKPAITDSTCNQWEAENSLVGNDAQIYELRNRVHGTKQGEMTIAQYFAELSGLWQELDYYQDFQAVCPEDATKFQKLVEKERIYDFLAGLNMEYDQIRVQVLEKAGLVSKTTCEQMKTGDSSISNKDQLKCDYCGKPGHTKDRS</sequence>
<gene>
    <name evidence="2" type="ORF">RJ641_005984</name>
</gene>
<dbReference type="AlphaFoldDB" id="A0AAN8ZBC7"/>
<evidence type="ECO:0000259" key="1">
    <source>
        <dbReference type="Pfam" id="PF14244"/>
    </source>
</evidence>
<dbReference type="EMBL" id="JBAMMX010000014">
    <property type="protein sequence ID" value="KAK6927393.1"/>
    <property type="molecule type" value="Genomic_DNA"/>
</dbReference>
<protein>
    <submittedName>
        <fullName evidence="2">Retrotransposon Copia-like, N-terminal</fullName>
    </submittedName>
</protein>
<evidence type="ECO:0000313" key="2">
    <source>
        <dbReference type="EMBL" id="KAK6927393.1"/>
    </source>
</evidence>
<keyword evidence="3" id="KW-1185">Reference proteome</keyword>
<dbReference type="InterPro" id="IPR029472">
    <property type="entry name" value="Copia-like_N"/>
</dbReference>
<name>A0AAN8ZBC7_9MAGN</name>
<comment type="caution">
    <text evidence="2">The sequence shown here is derived from an EMBL/GenBank/DDBJ whole genome shotgun (WGS) entry which is preliminary data.</text>
</comment>
<dbReference type="PANTHER" id="PTHR37610">
    <property type="entry name" value="CCHC-TYPE DOMAIN-CONTAINING PROTEIN"/>
    <property type="match status" value="1"/>
</dbReference>
<evidence type="ECO:0000313" key="3">
    <source>
        <dbReference type="Proteomes" id="UP001370490"/>
    </source>
</evidence>
<organism evidence="2 3">
    <name type="scientific">Dillenia turbinata</name>
    <dbReference type="NCBI Taxonomy" id="194707"/>
    <lineage>
        <taxon>Eukaryota</taxon>
        <taxon>Viridiplantae</taxon>
        <taxon>Streptophyta</taxon>
        <taxon>Embryophyta</taxon>
        <taxon>Tracheophyta</taxon>
        <taxon>Spermatophyta</taxon>
        <taxon>Magnoliopsida</taxon>
        <taxon>eudicotyledons</taxon>
        <taxon>Gunneridae</taxon>
        <taxon>Pentapetalae</taxon>
        <taxon>Dilleniales</taxon>
        <taxon>Dilleniaceae</taxon>
        <taxon>Dillenia</taxon>
    </lineage>
</organism>
<dbReference type="Proteomes" id="UP001370490">
    <property type="component" value="Unassembled WGS sequence"/>
</dbReference>
<feature type="domain" description="Retrotransposon Copia-like N-terminal" evidence="1">
    <location>
        <begin position="81"/>
        <end position="126"/>
    </location>
</feature>
<reference evidence="2 3" key="1">
    <citation type="submission" date="2023-12" db="EMBL/GenBank/DDBJ databases">
        <title>A high-quality genome assembly for Dillenia turbinata (Dilleniales).</title>
        <authorList>
            <person name="Chanderbali A."/>
        </authorList>
    </citation>
    <scope>NUCLEOTIDE SEQUENCE [LARGE SCALE GENOMIC DNA]</scope>
    <source>
        <strain evidence="2">LSX21</strain>
        <tissue evidence="2">Leaf</tissue>
    </source>
</reference>
<proteinExistence type="predicted"/>
<accession>A0AAN8ZBC7</accession>